<feature type="transmembrane region" description="Helical" evidence="1">
    <location>
        <begin position="263"/>
        <end position="283"/>
    </location>
</feature>
<dbReference type="Pfam" id="PF13194">
    <property type="entry name" value="DUF4010"/>
    <property type="match status" value="1"/>
</dbReference>
<evidence type="ECO:0000259" key="2">
    <source>
        <dbReference type="Pfam" id="PF02308"/>
    </source>
</evidence>
<reference evidence="4 5" key="1">
    <citation type="journal article" date="2016" name="Nat. Commun.">
        <title>Thousands of microbial genomes shed light on interconnected biogeochemical processes in an aquifer system.</title>
        <authorList>
            <person name="Anantharaman K."/>
            <person name="Brown C.T."/>
            <person name="Hug L.A."/>
            <person name="Sharon I."/>
            <person name="Castelle C.J."/>
            <person name="Probst A.J."/>
            <person name="Thomas B.C."/>
            <person name="Singh A."/>
            <person name="Wilkins M.J."/>
            <person name="Karaoz U."/>
            <person name="Brodie E.L."/>
            <person name="Williams K.H."/>
            <person name="Hubbard S.S."/>
            <person name="Banfield J.F."/>
        </authorList>
    </citation>
    <scope>NUCLEOTIDE SEQUENCE [LARGE SCALE GENOMIC DNA]</scope>
</reference>
<sequence length="445" mass="49109">MELSTFLKLIISLCIGAAVGLEREVHEKHELDKYEKEHTPTIGVRTLALTTALGTISGLLYHDYFSLFLILTITSMFLIGAHYVFTSLQSKRYGITTEIATIYTYLIGLFIGLEVFPIGLTLSLVVLLMIILANKERVAHVVHDVHEQDLKAIISYALIAMVILPFLPNREITLKEIPYMIGILKAVNISATWNNLPIINPFLTWLIVAVISGVDLLGYMLEKMFRKGRGFILTSILGGFVSSTATTQSLAAHSKKTKKTLPLVAGALFSTLASFFPAIIVLLPLNAIYIFNLLPTLSILIVGFAIAGSIFWYLSKNNKNEEFVQKHHNENILSIKPALFFAFLYISIKLVTRITLELFGQQGFLVAASLAAFTGIDAVAINIAELSGKSINYYTGVLAFILINSVNLLAKTIYINFQGQKDMALKFGFAAGIVVIFSFLGLLFV</sequence>
<feature type="domain" description="MgtC/SapB/SrpB/YhiD N-terminal" evidence="2">
    <location>
        <begin position="9"/>
        <end position="134"/>
    </location>
</feature>
<dbReference type="PANTHER" id="PTHR39084">
    <property type="entry name" value="MEMBRANE PROTEIN-RELATED"/>
    <property type="match status" value="1"/>
</dbReference>
<keyword evidence="1" id="KW-0812">Transmembrane</keyword>
<feature type="transmembrane region" description="Helical" evidence="1">
    <location>
        <begin position="396"/>
        <end position="417"/>
    </location>
</feature>
<feature type="transmembrane region" description="Helical" evidence="1">
    <location>
        <begin position="150"/>
        <end position="167"/>
    </location>
</feature>
<keyword evidence="1" id="KW-1133">Transmembrane helix</keyword>
<dbReference type="PANTHER" id="PTHR39084:SF1">
    <property type="entry name" value="DUF4010 DOMAIN-CONTAINING PROTEIN"/>
    <property type="match status" value="1"/>
</dbReference>
<dbReference type="EMBL" id="MGAL01000014">
    <property type="protein sequence ID" value="OGK48537.1"/>
    <property type="molecule type" value="Genomic_DNA"/>
</dbReference>
<feature type="transmembrane region" description="Helical" evidence="1">
    <location>
        <begin position="364"/>
        <end position="384"/>
    </location>
</feature>
<dbReference type="Pfam" id="PF02308">
    <property type="entry name" value="MgtC"/>
    <property type="match status" value="1"/>
</dbReference>
<gene>
    <name evidence="4" type="ORF">A3A93_03685</name>
</gene>
<dbReference type="InterPro" id="IPR025105">
    <property type="entry name" value="DUF4010"/>
</dbReference>
<evidence type="ECO:0000256" key="1">
    <source>
        <dbReference type="SAM" id="Phobius"/>
    </source>
</evidence>
<dbReference type="InterPro" id="IPR049177">
    <property type="entry name" value="MgtC_SapB_SrpB_YhiD_N"/>
</dbReference>
<feature type="transmembrane region" description="Helical" evidence="1">
    <location>
        <begin position="290"/>
        <end position="314"/>
    </location>
</feature>
<feature type="transmembrane region" description="Helical" evidence="1">
    <location>
        <begin position="334"/>
        <end position="352"/>
    </location>
</feature>
<evidence type="ECO:0000259" key="3">
    <source>
        <dbReference type="Pfam" id="PF13194"/>
    </source>
</evidence>
<feature type="transmembrane region" description="Helical" evidence="1">
    <location>
        <begin position="106"/>
        <end position="130"/>
    </location>
</feature>
<organism evidence="4 5">
    <name type="scientific">Candidatus Roizmanbacteria bacterium RIFCSPLOWO2_01_FULL_38_12</name>
    <dbReference type="NCBI Taxonomy" id="1802061"/>
    <lineage>
        <taxon>Bacteria</taxon>
        <taxon>Candidatus Roizmaniibacteriota</taxon>
    </lineage>
</organism>
<comment type="caution">
    <text evidence="4">The sequence shown here is derived from an EMBL/GenBank/DDBJ whole genome shotgun (WGS) entry which is preliminary data.</text>
</comment>
<dbReference type="STRING" id="1802061.A3A93_03685"/>
<protein>
    <submittedName>
        <fullName evidence="4">Uncharacterized protein</fullName>
    </submittedName>
</protein>
<evidence type="ECO:0000313" key="4">
    <source>
        <dbReference type="EMBL" id="OGK48537.1"/>
    </source>
</evidence>
<name>A0A1F7IYW7_9BACT</name>
<accession>A0A1F7IYW7</accession>
<feature type="transmembrane region" description="Helical" evidence="1">
    <location>
        <begin position="231"/>
        <end position="251"/>
    </location>
</feature>
<feature type="domain" description="DUF4010" evidence="3">
    <location>
        <begin position="210"/>
        <end position="417"/>
    </location>
</feature>
<keyword evidence="1" id="KW-0472">Membrane</keyword>
<dbReference type="Proteomes" id="UP000177141">
    <property type="component" value="Unassembled WGS sequence"/>
</dbReference>
<feature type="transmembrane region" description="Helical" evidence="1">
    <location>
        <begin position="202"/>
        <end position="219"/>
    </location>
</feature>
<feature type="transmembrane region" description="Helical" evidence="1">
    <location>
        <begin position="67"/>
        <end position="85"/>
    </location>
</feature>
<dbReference type="AlphaFoldDB" id="A0A1F7IYW7"/>
<feature type="transmembrane region" description="Helical" evidence="1">
    <location>
        <begin position="424"/>
        <end position="444"/>
    </location>
</feature>
<proteinExistence type="predicted"/>
<evidence type="ECO:0000313" key="5">
    <source>
        <dbReference type="Proteomes" id="UP000177141"/>
    </source>
</evidence>